<proteinExistence type="predicted"/>
<dbReference type="STRING" id="1219032.GCA_001515545_01376"/>
<evidence type="ECO:0000256" key="6">
    <source>
        <dbReference type="ARBA" id="ARBA00022679"/>
    </source>
</evidence>
<dbReference type="FunFam" id="3.30.565.10:FF:000006">
    <property type="entry name" value="Sensor histidine kinase WalK"/>
    <property type="match status" value="1"/>
</dbReference>
<protein>
    <recommendedName>
        <fullName evidence="14">Sensor protein</fullName>
        <ecNumber evidence="14">2.7.13.3</ecNumber>
    </recommendedName>
</protein>
<dbReference type="RefSeq" id="WP_066534814.1">
    <property type="nucleotide sequence ID" value="NZ_PDEA01000001.1"/>
</dbReference>
<dbReference type="PRINTS" id="PR00344">
    <property type="entry name" value="BCTRLSENSOR"/>
</dbReference>
<dbReference type="OrthoDB" id="9786919at2"/>
<dbReference type="CDD" id="cd00082">
    <property type="entry name" value="HisKA"/>
    <property type="match status" value="1"/>
</dbReference>
<keyword evidence="6 14" id="KW-0808">Transferase</keyword>
<dbReference type="PROSITE" id="PS50885">
    <property type="entry name" value="HAMP"/>
    <property type="match status" value="1"/>
</dbReference>
<dbReference type="Gene3D" id="6.10.340.10">
    <property type="match status" value="1"/>
</dbReference>
<keyword evidence="13 14" id="KW-0472">Membrane</keyword>
<dbReference type="InterPro" id="IPR006290">
    <property type="entry name" value="CztS_silS_copS"/>
</dbReference>
<dbReference type="Pfam" id="PF02518">
    <property type="entry name" value="HATPase_c"/>
    <property type="match status" value="1"/>
</dbReference>
<keyword evidence="18" id="KW-1185">Reference proteome</keyword>
<comment type="subcellular location">
    <subcellularLocation>
        <location evidence="2">Cell inner membrane</location>
        <topology evidence="2">Multi-pass membrane protein</topology>
    </subcellularLocation>
</comment>
<keyword evidence="11 14" id="KW-1133">Transmembrane helix</keyword>
<dbReference type="AlphaFoldDB" id="A0A2A7UV87"/>
<name>A0A2A7UV87_COMTR</name>
<dbReference type="SMART" id="SM00388">
    <property type="entry name" value="HisKA"/>
    <property type="match status" value="1"/>
</dbReference>
<dbReference type="Proteomes" id="UP000220246">
    <property type="component" value="Unassembled WGS sequence"/>
</dbReference>
<keyword evidence="10 14" id="KW-0067">ATP-binding</keyword>
<evidence type="ECO:0000256" key="9">
    <source>
        <dbReference type="ARBA" id="ARBA00022777"/>
    </source>
</evidence>
<feature type="transmembrane region" description="Helical" evidence="14">
    <location>
        <begin position="148"/>
        <end position="172"/>
    </location>
</feature>
<dbReference type="InterPro" id="IPR005467">
    <property type="entry name" value="His_kinase_dom"/>
</dbReference>
<dbReference type="PANTHER" id="PTHR45436:SF9">
    <property type="entry name" value="SENSOR PROTEIN"/>
    <property type="match status" value="1"/>
</dbReference>
<evidence type="ECO:0000256" key="8">
    <source>
        <dbReference type="ARBA" id="ARBA00022741"/>
    </source>
</evidence>
<dbReference type="InterPro" id="IPR004358">
    <property type="entry name" value="Sig_transdc_His_kin-like_C"/>
</dbReference>
<dbReference type="InterPro" id="IPR036890">
    <property type="entry name" value="HATPase_C_sf"/>
</dbReference>
<evidence type="ECO:0000256" key="13">
    <source>
        <dbReference type="ARBA" id="ARBA00023136"/>
    </source>
</evidence>
<dbReference type="SUPFAM" id="SSF55874">
    <property type="entry name" value="ATPase domain of HSP90 chaperone/DNA topoisomerase II/histidine kinase"/>
    <property type="match status" value="1"/>
</dbReference>
<dbReference type="SMART" id="SM00387">
    <property type="entry name" value="HATPase_c"/>
    <property type="match status" value="1"/>
</dbReference>
<dbReference type="InterPro" id="IPR003594">
    <property type="entry name" value="HATPase_dom"/>
</dbReference>
<dbReference type="SMART" id="SM00304">
    <property type="entry name" value="HAMP"/>
    <property type="match status" value="1"/>
</dbReference>
<evidence type="ECO:0000256" key="3">
    <source>
        <dbReference type="ARBA" id="ARBA00022475"/>
    </source>
</evidence>
<keyword evidence="4 14" id="KW-0997">Cell inner membrane</keyword>
<dbReference type="PROSITE" id="PS50109">
    <property type="entry name" value="HIS_KIN"/>
    <property type="match status" value="1"/>
</dbReference>
<comment type="caution">
    <text evidence="17">The sequence shown here is derived from an EMBL/GenBank/DDBJ whole genome shotgun (WGS) entry which is preliminary data.</text>
</comment>
<feature type="transmembrane region" description="Helical" evidence="14">
    <location>
        <begin position="17"/>
        <end position="37"/>
    </location>
</feature>
<dbReference type="Pfam" id="PF00512">
    <property type="entry name" value="HisKA"/>
    <property type="match status" value="1"/>
</dbReference>
<keyword evidence="5" id="KW-0597">Phosphoprotein</keyword>
<comment type="function">
    <text evidence="14">Member of a two-component regulatory system.</text>
</comment>
<feature type="domain" description="Histidine kinase" evidence="15">
    <location>
        <begin position="234"/>
        <end position="451"/>
    </location>
</feature>
<evidence type="ECO:0000256" key="4">
    <source>
        <dbReference type="ARBA" id="ARBA00022519"/>
    </source>
</evidence>
<evidence type="ECO:0000256" key="1">
    <source>
        <dbReference type="ARBA" id="ARBA00000085"/>
    </source>
</evidence>
<dbReference type="GO" id="GO:0000155">
    <property type="term" value="F:phosphorelay sensor kinase activity"/>
    <property type="evidence" value="ECO:0007669"/>
    <property type="project" value="InterPro"/>
</dbReference>
<dbReference type="InterPro" id="IPR003661">
    <property type="entry name" value="HisK_dim/P_dom"/>
</dbReference>
<comment type="catalytic activity">
    <reaction evidence="1 14">
        <text>ATP + protein L-histidine = ADP + protein N-phospho-L-histidine.</text>
        <dbReference type="EC" id="2.7.13.3"/>
    </reaction>
</comment>
<dbReference type="Gene3D" id="1.10.287.130">
    <property type="match status" value="1"/>
</dbReference>
<evidence type="ECO:0000256" key="5">
    <source>
        <dbReference type="ARBA" id="ARBA00022553"/>
    </source>
</evidence>
<dbReference type="SUPFAM" id="SSF47384">
    <property type="entry name" value="Homodimeric domain of signal transducing histidine kinase"/>
    <property type="match status" value="1"/>
</dbReference>
<evidence type="ECO:0000256" key="14">
    <source>
        <dbReference type="RuleBase" id="RU364088"/>
    </source>
</evidence>
<dbReference type="InterPro" id="IPR003660">
    <property type="entry name" value="HAMP_dom"/>
</dbReference>
<evidence type="ECO:0000256" key="10">
    <source>
        <dbReference type="ARBA" id="ARBA00022840"/>
    </source>
</evidence>
<dbReference type="Pfam" id="PF00672">
    <property type="entry name" value="HAMP"/>
    <property type="match status" value="1"/>
</dbReference>
<dbReference type="NCBIfam" id="TIGR01386">
    <property type="entry name" value="cztS_silS_copS"/>
    <property type="match status" value="1"/>
</dbReference>
<dbReference type="InterPro" id="IPR036097">
    <property type="entry name" value="HisK_dim/P_sf"/>
</dbReference>
<keyword evidence="9 14" id="KW-0418">Kinase</keyword>
<dbReference type="EC" id="2.7.13.3" evidence="14"/>
<evidence type="ECO:0000256" key="2">
    <source>
        <dbReference type="ARBA" id="ARBA00004429"/>
    </source>
</evidence>
<dbReference type="GO" id="GO:0005524">
    <property type="term" value="F:ATP binding"/>
    <property type="evidence" value="ECO:0007669"/>
    <property type="project" value="UniProtKB-KW"/>
</dbReference>
<evidence type="ECO:0000313" key="17">
    <source>
        <dbReference type="EMBL" id="PEH89157.1"/>
    </source>
</evidence>
<feature type="domain" description="HAMP" evidence="16">
    <location>
        <begin position="173"/>
        <end position="226"/>
    </location>
</feature>
<organism evidence="17 18">
    <name type="scientific">Comamonas terrigena</name>
    <dbReference type="NCBI Taxonomy" id="32013"/>
    <lineage>
        <taxon>Bacteria</taxon>
        <taxon>Pseudomonadati</taxon>
        <taxon>Pseudomonadota</taxon>
        <taxon>Betaproteobacteria</taxon>
        <taxon>Burkholderiales</taxon>
        <taxon>Comamonadaceae</taxon>
        <taxon>Comamonas</taxon>
    </lineage>
</organism>
<evidence type="ECO:0000259" key="15">
    <source>
        <dbReference type="PROSITE" id="PS50109"/>
    </source>
</evidence>
<keyword evidence="7 14" id="KW-0812">Transmembrane</keyword>
<dbReference type="Gene3D" id="3.30.565.10">
    <property type="entry name" value="Histidine kinase-like ATPase, C-terminal domain"/>
    <property type="match status" value="1"/>
</dbReference>
<dbReference type="GO" id="GO:0005886">
    <property type="term" value="C:plasma membrane"/>
    <property type="evidence" value="ECO:0007669"/>
    <property type="project" value="UniProtKB-SubCell"/>
</dbReference>
<accession>A0A2A7UV87</accession>
<keyword evidence="8 14" id="KW-0547">Nucleotide-binding</keyword>
<dbReference type="CDD" id="cd00075">
    <property type="entry name" value="HATPase"/>
    <property type="match status" value="1"/>
</dbReference>
<dbReference type="PANTHER" id="PTHR45436">
    <property type="entry name" value="SENSOR HISTIDINE KINASE YKOH"/>
    <property type="match status" value="1"/>
</dbReference>
<dbReference type="GeneID" id="80801258"/>
<evidence type="ECO:0000256" key="7">
    <source>
        <dbReference type="ARBA" id="ARBA00022692"/>
    </source>
</evidence>
<evidence type="ECO:0000256" key="12">
    <source>
        <dbReference type="ARBA" id="ARBA00023012"/>
    </source>
</evidence>
<dbReference type="InterPro" id="IPR050428">
    <property type="entry name" value="TCS_sensor_his_kinase"/>
</dbReference>
<keyword evidence="12 14" id="KW-0902">Two-component regulatory system</keyword>
<keyword evidence="3 14" id="KW-1003">Cell membrane</keyword>
<gene>
    <name evidence="17" type="ORF">CRM82_11615</name>
</gene>
<sequence>MKQTAGVQHLGRQLSRWMALLSMLGLGAVSIAVYLVFDTTLSARQEEMLDQKQQALAHVLGDDDVEHRDKSLAHVLTDFLAGHADYAIRIVDSQGATLFDSRIPGLGAEHTLQRTFAVTIQSRTTDHAQAATATLVMDRRPDDALLRALAWALFISMIAGSLLLSLFGGLLVRRSLRPIQSLVSQIDELSAKDFGRRLDGSGLPQELLPIVTQFNALLDRLADAYRQLESFNADVAHELNTPLSTLISSTEVVLRKPRTVEEMREVLESNLEDLRRIAAMVGDMLFLSRADRGAGTREAKVFSLAAVAADVVEFYEAVALEADLTVEVRGDAQLQFDAPLMRRALSNLLSNATRYAASGSRIVIQIGTQAQHGHTEAVISVTNTGADIAPQHLRHLFDRFYRADSARYNADRNHGLGLAIVKAIAKMHGGTVFAQSEGGTTTFGLVLPVVPGA</sequence>
<evidence type="ECO:0000313" key="18">
    <source>
        <dbReference type="Proteomes" id="UP000220246"/>
    </source>
</evidence>
<evidence type="ECO:0000256" key="11">
    <source>
        <dbReference type="ARBA" id="ARBA00022989"/>
    </source>
</evidence>
<reference evidence="18" key="1">
    <citation type="submission" date="2017-09" db="EMBL/GenBank/DDBJ databases">
        <title>FDA dAtabase for Regulatory Grade micrObial Sequences (FDA-ARGOS): Supporting development and validation of Infectious Disease Dx tests.</title>
        <authorList>
            <person name="Minogue T."/>
            <person name="Wolcott M."/>
            <person name="Wasieloski L."/>
            <person name="Aguilar W."/>
            <person name="Moore D."/>
            <person name="Tallon L."/>
            <person name="Sadzewicz L."/>
            <person name="Ott S."/>
            <person name="Zhao X."/>
            <person name="Nagaraj S."/>
            <person name="Vavikolanu K."/>
            <person name="Aluvathingal J."/>
            <person name="Nadendla S."/>
            <person name="Sichtig H."/>
        </authorList>
    </citation>
    <scope>NUCLEOTIDE SEQUENCE [LARGE SCALE GENOMIC DNA]</scope>
    <source>
        <strain evidence="18">FDAARGOS_394</strain>
    </source>
</reference>
<evidence type="ECO:0000259" key="16">
    <source>
        <dbReference type="PROSITE" id="PS50885"/>
    </source>
</evidence>
<dbReference type="EMBL" id="PDEA01000001">
    <property type="protein sequence ID" value="PEH89157.1"/>
    <property type="molecule type" value="Genomic_DNA"/>
</dbReference>